<reference evidence="2" key="1">
    <citation type="submission" date="2019-04" db="EMBL/GenBank/DDBJ databases">
        <title>Draft genome sequence of Pseudonocardiaceae bacterium SL3-2-4.</title>
        <authorList>
            <person name="Ningsih F."/>
            <person name="Yokota A."/>
            <person name="Sakai Y."/>
            <person name="Nanatani K."/>
            <person name="Yabe S."/>
            <person name="Oetari A."/>
            <person name="Sjamsuridzal W."/>
        </authorList>
    </citation>
    <scope>NUCLEOTIDE SEQUENCE [LARGE SCALE GENOMIC DNA]</scope>
    <source>
        <strain evidence="2">SL3-2-4</strain>
    </source>
</reference>
<gene>
    <name evidence="1" type="ORF">GTS_54840</name>
</gene>
<protein>
    <submittedName>
        <fullName evidence="1">Uncharacterized protein</fullName>
    </submittedName>
</protein>
<organism evidence="1 2">
    <name type="scientific">Gandjariella thermophila</name>
    <dbReference type="NCBI Taxonomy" id="1931992"/>
    <lineage>
        <taxon>Bacteria</taxon>
        <taxon>Bacillati</taxon>
        <taxon>Actinomycetota</taxon>
        <taxon>Actinomycetes</taxon>
        <taxon>Pseudonocardiales</taxon>
        <taxon>Pseudonocardiaceae</taxon>
        <taxon>Gandjariella</taxon>
    </lineage>
</organism>
<name>A0A4D4JB18_9PSEU</name>
<keyword evidence="2" id="KW-1185">Reference proteome</keyword>
<sequence>MSGSLYVVDNFYKDPDKVRAFALSSSFLSAGRYNYPGWQSARALSGDALAAAFGRIIHEHVQPDPDRYTWGGFRVITEETGAMTKVHADTAVRWAAMVYLTPGIADDAGTGFFRHRETGLFGPPTDAQAREMGYADANEFEERVARRDMADLDRWELVSHVAPEYNRLVIFRGSRQYHAPLSGAGSRAGDARLTQNFFFNTRVDAGADATGVRPWLEAPAPAPTGLG</sequence>
<accession>A0A4D4JB18</accession>
<evidence type="ECO:0000313" key="1">
    <source>
        <dbReference type="EMBL" id="GDY33851.1"/>
    </source>
</evidence>
<dbReference type="InterPro" id="IPR045617">
    <property type="entry name" value="DUF6445"/>
</dbReference>
<comment type="caution">
    <text evidence="1">The sequence shown here is derived from an EMBL/GenBank/DDBJ whole genome shotgun (WGS) entry which is preliminary data.</text>
</comment>
<dbReference type="RefSeq" id="WP_192909781.1">
    <property type="nucleotide sequence ID" value="NZ_BJFL01000062.1"/>
</dbReference>
<dbReference type="Pfam" id="PF20043">
    <property type="entry name" value="DUF6445"/>
    <property type="match status" value="1"/>
</dbReference>
<dbReference type="AlphaFoldDB" id="A0A4D4JB18"/>
<dbReference type="EMBL" id="BJFL01000062">
    <property type="protein sequence ID" value="GDY33851.1"/>
    <property type="molecule type" value="Genomic_DNA"/>
</dbReference>
<dbReference type="Proteomes" id="UP000298860">
    <property type="component" value="Unassembled WGS sequence"/>
</dbReference>
<proteinExistence type="predicted"/>
<evidence type="ECO:0000313" key="2">
    <source>
        <dbReference type="Proteomes" id="UP000298860"/>
    </source>
</evidence>